<name>A0A317FNR0_9PROT</name>
<reference evidence="3" key="1">
    <citation type="submission" date="2018-05" db="EMBL/GenBank/DDBJ databases">
        <authorList>
            <person name="Du Z."/>
            <person name="Wang X."/>
        </authorList>
    </citation>
    <scope>NUCLEOTIDE SEQUENCE [LARGE SCALE GENOMIC DNA]</scope>
    <source>
        <strain evidence="3">CQN31</strain>
    </source>
</reference>
<dbReference type="Proteomes" id="UP000245765">
    <property type="component" value="Unassembled WGS sequence"/>
</dbReference>
<protein>
    <submittedName>
        <fullName evidence="2">Cupin</fullName>
    </submittedName>
</protein>
<organism evidence="2 3">
    <name type="scientific">Falsiroseomonas bella</name>
    <dbReference type="NCBI Taxonomy" id="2184016"/>
    <lineage>
        <taxon>Bacteria</taxon>
        <taxon>Pseudomonadati</taxon>
        <taxon>Pseudomonadota</taxon>
        <taxon>Alphaproteobacteria</taxon>
        <taxon>Acetobacterales</taxon>
        <taxon>Roseomonadaceae</taxon>
        <taxon>Falsiroseomonas</taxon>
    </lineage>
</organism>
<dbReference type="InterPro" id="IPR011051">
    <property type="entry name" value="RmlC_Cupin_sf"/>
</dbReference>
<dbReference type="InterPro" id="IPR025979">
    <property type="entry name" value="ChrR-like_cupin_dom"/>
</dbReference>
<dbReference type="Pfam" id="PF12973">
    <property type="entry name" value="Cupin_7"/>
    <property type="match status" value="1"/>
</dbReference>
<sequence>MRLNADFACRAAVHPAPEAWVASPMAGVERLMLDRVGGEVARATSLVRYAPGSAFSGHRHDGGEEFLVLDGVFQDETGDHPAGTYVRNPPGTSHVPASAPGCTIFVKLWQFDPEDLTPLRADIAALPRAADPLRPGVLVAPLLARQDETVRIEDWVPGARVPLLAPRGLELLVLAGGFTEGGEAFGRHAWLRLPPGHRGVAVAGPQGATVWAKAGHLAQIRLPPGA</sequence>
<evidence type="ECO:0000313" key="2">
    <source>
        <dbReference type="EMBL" id="PWS39266.1"/>
    </source>
</evidence>
<dbReference type="InterPro" id="IPR014710">
    <property type="entry name" value="RmlC-like_jellyroll"/>
</dbReference>
<evidence type="ECO:0000259" key="1">
    <source>
        <dbReference type="Pfam" id="PF12973"/>
    </source>
</evidence>
<gene>
    <name evidence="2" type="ORF">DFH01_02500</name>
</gene>
<proteinExistence type="predicted"/>
<dbReference type="AlphaFoldDB" id="A0A317FNR0"/>
<keyword evidence="3" id="KW-1185">Reference proteome</keyword>
<dbReference type="EMBL" id="QGNA01000001">
    <property type="protein sequence ID" value="PWS39266.1"/>
    <property type="molecule type" value="Genomic_DNA"/>
</dbReference>
<dbReference type="Gene3D" id="2.60.120.10">
    <property type="entry name" value="Jelly Rolls"/>
    <property type="match status" value="1"/>
</dbReference>
<comment type="caution">
    <text evidence="2">The sequence shown here is derived from an EMBL/GenBank/DDBJ whole genome shotgun (WGS) entry which is preliminary data.</text>
</comment>
<accession>A0A317FNR0</accession>
<feature type="domain" description="ChrR-like cupin" evidence="1">
    <location>
        <begin position="10"/>
        <end position="111"/>
    </location>
</feature>
<dbReference type="CDD" id="cd20303">
    <property type="entry name" value="cupin_ChrR_1"/>
    <property type="match status" value="1"/>
</dbReference>
<dbReference type="OrthoDB" id="9801227at2"/>
<dbReference type="SUPFAM" id="SSF51182">
    <property type="entry name" value="RmlC-like cupins"/>
    <property type="match status" value="2"/>
</dbReference>
<evidence type="ECO:0000313" key="3">
    <source>
        <dbReference type="Proteomes" id="UP000245765"/>
    </source>
</evidence>